<organism evidence="1 2">
    <name type="scientific">Legionella drozanskii LLAP-1</name>
    <dbReference type="NCBI Taxonomy" id="1212489"/>
    <lineage>
        <taxon>Bacteria</taxon>
        <taxon>Pseudomonadati</taxon>
        <taxon>Pseudomonadota</taxon>
        <taxon>Gammaproteobacteria</taxon>
        <taxon>Legionellales</taxon>
        <taxon>Legionellaceae</taxon>
        <taxon>Legionella</taxon>
    </lineage>
</organism>
<dbReference type="STRING" id="1212489.Ldro_1783"/>
<gene>
    <name evidence="1" type="ORF">Ldro_1783</name>
</gene>
<name>A0A0W0SXY6_9GAMM</name>
<keyword evidence="2" id="KW-1185">Reference proteome</keyword>
<sequence>MKMKYRFLDLNGIVKTQEWGKFFLNCPKDPYVPEGFRYKSISWHCGLEENFKCLPHAPLLQEKKYNPVHGDISRDYSAIENELHQREDFYQLLHKFSTVCQLKNNEVILVQLQRIDCHSDQQGLTALEGFHKDGIDWLGIFVVSRNNIIGAQTQVKDESDQLIFDEIIPEGNLLILRDPEVLHYSTPIIPDINANYGCRDVVLITACSKNLMGPKPAIT</sequence>
<dbReference type="GO" id="GO:0051213">
    <property type="term" value="F:dioxygenase activity"/>
    <property type="evidence" value="ECO:0007669"/>
    <property type="project" value="InterPro"/>
</dbReference>
<reference evidence="1 2" key="1">
    <citation type="submission" date="2015-11" db="EMBL/GenBank/DDBJ databases">
        <title>Genomic analysis of 38 Legionella species identifies large and diverse effector repertoires.</title>
        <authorList>
            <person name="Burstein D."/>
            <person name="Amaro F."/>
            <person name="Zusman T."/>
            <person name="Lifshitz Z."/>
            <person name="Cohen O."/>
            <person name="Gilbert J.A."/>
            <person name="Pupko T."/>
            <person name="Shuman H.A."/>
            <person name="Segal G."/>
        </authorList>
    </citation>
    <scope>NUCLEOTIDE SEQUENCE [LARGE SCALE GENOMIC DNA]</scope>
    <source>
        <strain evidence="1 2">ATCC 700990</strain>
    </source>
</reference>
<dbReference type="Gene3D" id="2.60.120.620">
    <property type="entry name" value="q2cbj1_9rhob like domain"/>
    <property type="match status" value="1"/>
</dbReference>
<dbReference type="PATRIC" id="fig|1212489.4.peg.1887"/>
<proteinExistence type="predicted"/>
<evidence type="ECO:0000313" key="1">
    <source>
        <dbReference type="EMBL" id="KTC88164.1"/>
    </source>
</evidence>
<dbReference type="AlphaFoldDB" id="A0A0W0SXY6"/>
<evidence type="ECO:0000313" key="2">
    <source>
        <dbReference type="Proteomes" id="UP000054736"/>
    </source>
</evidence>
<evidence type="ECO:0008006" key="3">
    <source>
        <dbReference type="Google" id="ProtNLM"/>
    </source>
</evidence>
<dbReference type="Proteomes" id="UP000054736">
    <property type="component" value="Unassembled WGS sequence"/>
</dbReference>
<protein>
    <recommendedName>
        <fullName evidence="3">2OG-Fe dioxygenase family protein</fullName>
    </recommendedName>
</protein>
<dbReference type="OrthoDB" id="6681382at2"/>
<comment type="caution">
    <text evidence="1">The sequence shown here is derived from an EMBL/GenBank/DDBJ whole genome shotgun (WGS) entry which is preliminary data.</text>
</comment>
<dbReference type="InterPro" id="IPR018724">
    <property type="entry name" value="2OG-Fe_dioxygenase"/>
</dbReference>
<dbReference type="EMBL" id="LNXY01000020">
    <property type="protein sequence ID" value="KTC88164.1"/>
    <property type="molecule type" value="Genomic_DNA"/>
</dbReference>
<accession>A0A0W0SXY6</accession>
<dbReference type="Pfam" id="PF10014">
    <property type="entry name" value="2OG-Fe_Oxy_2"/>
    <property type="match status" value="1"/>
</dbReference>